<keyword evidence="2" id="KW-1185">Reference proteome</keyword>
<comment type="caution">
    <text evidence="1">The sequence shown here is derived from an EMBL/GenBank/DDBJ whole genome shotgun (WGS) entry which is preliminary data.</text>
</comment>
<dbReference type="EMBL" id="CM047944">
    <property type="protein sequence ID" value="KAI9898828.1"/>
    <property type="molecule type" value="Genomic_DNA"/>
</dbReference>
<protein>
    <submittedName>
        <fullName evidence="1">Uncharacterized protein</fullName>
    </submittedName>
</protein>
<evidence type="ECO:0000313" key="1">
    <source>
        <dbReference type="EMBL" id="KAI9898828.1"/>
    </source>
</evidence>
<gene>
    <name evidence="1" type="ORF">N3K66_005289</name>
</gene>
<dbReference type="Proteomes" id="UP001163324">
    <property type="component" value="Chromosome 5"/>
</dbReference>
<name>A0ACC0UXH8_9HYPO</name>
<sequence>MHQPSLLAALTAALAALPAAQAAGMYTKSSPVLQVDAKSFSRLIEKSNQTSIVEFYAPWCGHCQNLKPAYEKAAKNLDGLAKVAAVDCDDDANKGLCAAQGVQGFPTIKTFRPGKKAGGKPVVEDYRGPRTATAMTEEVVNKINNHVTRLTDGELDAFLGGDGAKAILFTEKGTTSALIRSIAIDYLDVIKVGQIRNKEKKAVDKFGIEKFPSLVLIPGDASEPVVYQGELNKKDMVDFLRQAGDPNPDPAPAKSKADKKKDAKKTEEKAKQPEPEEAPEASTADATADAAEPSFTPAFIEPIASYDALAEQCLQPKSHTCLLVHVPAGSSEAGDKAVVTASQLNVKHENGPAPIFPLYSLVDDVAGVSTFKSALGLKGEVEIIAINARRKWWKQYDGDLSAASISGWMDAIRLGDGAKHKLPAELVAEAAQPKTDESSSEPTQATDPEPEIETEAPEEKIVHEEL</sequence>
<accession>A0ACC0UXH8</accession>
<organism evidence="1 2">
    <name type="scientific">Trichothecium roseum</name>
    <dbReference type="NCBI Taxonomy" id="47278"/>
    <lineage>
        <taxon>Eukaryota</taxon>
        <taxon>Fungi</taxon>
        <taxon>Dikarya</taxon>
        <taxon>Ascomycota</taxon>
        <taxon>Pezizomycotina</taxon>
        <taxon>Sordariomycetes</taxon>
        <taxon>Hypocreomycetidae</taxon>
        <taxon>Hypocreales</taxon>
        <taxon>Hypocreales incertae sedis</taxon>
        <taxon>Trichothecium</taxon>
    </lineage>
</organism>
<proteinExistence type="predicted"/>
<reference evidence="1" key="1">
    <citation type="submission" date="2022-10" db="EMBL/GenBank/DDBJ databases">
        <title>Complete Genome of Trichothecium roseum strain YXFP-22015, a Plant Pathogen Isolated from Citrus.</title>
        <authorList>
            <person name="Wang Y."/>
            <person name="Zhu L."/>
        </authorList>
    </citation>
    <scope>NUCLEOTIDE SEQUENCE</scope>
    <source>
        <strain evidence="1">YXFP-22015</strain>
    </source>
</reference>
<evidence type="ECO:0000313" key="2">
    <source>
        <dbReference type="Proteomes" id="UP001163324"/>
    </source>
</evidence>